<dbReference type="GeneID" id="8852355"/>
<dbReference type="OMA" id="LECEEFT"/>
<dbReference type="Gene3D" id="4.10.1000.10">
    <property type="entry name" value="Zinc finger, CCCH-type"/>
    <property type="match status" value="2"/>
</dbReference>
<dbReference type="InParanoid" id="D2V3G6"/>
<dbReference type="SMART" id="SM00356">
    <property type="entry name" value="ZnF_C3H1"/>
    <property type="match status" value="4"/>
</dbReference>
<evidence type="ECO:0000259" key="10">
    <source>
        <dbReference type="PROSITE" id="PS50103"/>
    </source>
</evidence>
<feature type="domain" description="C3H1-type" evidence="10">
    <location>
        <begin position="1"/>
        <end position="27"/>
    </location>
</feature>
<accession>D2V3G6</accession>
<dbReference type="InterPro" id="IPR045348">
    <property type="entry name" value="CPSF4/Yth1"/>
</dbReference>
<keyword evidence="7" id="KW-0694">RNA-binding</keyword>
<dbReference type="STRING" id="5762.D2V3G6"/>
<keyword evidence="3 9" id="KW-0479">Metal-binding</keyword>
<keyword evidence="4" id="KW-0677">Repeat</keyword>
<dbReference type="PROSITE" id="PS50103">
    <property type="entry name" value="ZF_C3H1"/>
    <property type="match status" value="4"/>
</dbReference>
<evidence type="ECO:0000313" key="12">
    <source>
        <dbReference type="Proteomes" id="UP000006671"/>
    </source>
</evidence>
<evidence type="ECO:0000256" key="4">
    <source>
        <dbReference type="ARBA" id="ARBA00022737"/>
    </source>
</evidence>
<dbReference type="KEGG" id="ngr:NAEGRDRAFT_4809"/>
<feature type="zinc finger region" description="C3H1-type" evidence="9">
    <location>
        <begin position="81"/>
        <end position="105"/>
    </location>
</feature>
<reference evidence="11 12" key="1">
    <citation type="journal article" date="2010" name="Cell">
        <title>The genome of Naegleria gruberi illuminates early eukaryotic versatility.</title>
        <authorList>
            <person name="Fritz-Laylin L.K."/>
            <person name="Prochnik S.E."/>
            <person name="Ginger M.L."/>
            <person name="Dacks J.B."/>
            <person name="Carpenter M.L."/>
            <person name="Field M.C."/>
            <person name="Kuo A."/>
            <person name="Paredez A."/>
            <person name="Chapman J."/>
            <person name="Pham J."/>
            <person name="Shu S."/>
            <person name="Neupane R."/>
            <person name="Cipriano M."/>
            <person name="Mancuso J."/>
            <person name="Tu H."/>
            <person name="Salamov A."/>
            <person name="Lindquist E."/>
            <person name="Shapiro H."/>
            <person name="Lucas S."/>
            <person name="Grigoriev I.V."/>
            <person name="Cande W.Z."/>
            <person name="Fulton C."/>
            <person name="Rokhsar D.S."/>
            <person name="Dawson S.C."/>
        </authorList>
    </citation>
    <scope>NUCLEOTIDE SEQUENCE [LARGE SCALE GENOMIC DNA]</scope>
    <source>
        <strain evidence="11 12">NEG-M</strain>
    </source>
</reference>
<dbReference type="GO" id="GO:0008270">
    <property type="term" value="F:zinc ion binding"/>
    <property type="evidence" value="ECO:0007669"/>
    <property type="project" value="UniProtKB-KW"/>
</dbReference>
<dbReference type="PANTHER" id="PTHR23102:SF24">
    <property type="entry name" value="CLEAVAGE AND POLYADENYLATION SPECIFICITY FACTOR SUBUNIT 4"/>
    <property type="match status" value="1"/>
</dbReference>
<feature type="domain" description="C3H1-type" evidence="10">
    <location>
        <begin position="81"/>
        <end position="105"/>
    </location>
</feature>
<evidence type="ECO:0000256" key="8">
    <source>
        <dbReference type="ARBA" id="ARBA00023242"/>
    </source>
</evidence>
<evidence type="ECO:0000256" key="7">
    <source>
        <dbReference type="ARBA" id="ARBA00022884"/>
    </source>
</evidence>
<feature type="zinc finger region" description="C3H1-type" evidence="9">
    <location>
        <begin position="28"/>
        <end position="55"/>
    </location>
</feature>
<dbReference type="GO" id="GO:0003723">
    <property type="term" value="F:RNA binding"/>
    <property type="evidence" value="ECO:0007669"/>
    <property type="project" value="UniProtKB-KW"/>
</dbReference>
<dbReference type="SUPFAM" id="SSF90229">
    <property type="entry name" value="CCCH zinc finger"/>
    <property type="match status" value="2"/>
</dbReference>
<evidence type="ECO:0000256" key="9">
    <source>
        <dbReference type="PROSITE-ProRule" id="PRU00723"/>
    </source>
</evidence>
<evidence type="ECO:0000256" key="3">
    <source>
        <dbReference type="ARBA" id="ARBA00022723"/>
    </source>
</evidence>
<evidence type="ECO:0000256" key="2">
    <source>
        <dbReference type="ARBA" id="ARBA00022664"/>
    </source>
</evidence>
<dbReference type="Pfam" id="PF00642">
    <property type="entry name" value="zf-CCCH"/>
    <property type="match status" value="3"/>
</dbReference>
<comment type="subcellular location">
    <subcellularLocation>
        <location evidence="1">Nucleus</location>
    </subcellularLocation>
</comment>
<dbReference type="Pfam" id="PF14608">
    <property type="entry name" value="zf-CCCH_2"/>
    <property type="match status" value="1"/>
</dbReference>
<dbReference type="GO" id="GO:0006397">
    <property type="term" value="P:mRNA processing"/>
    <property type="evidence" value="ECO:0007669"/>
    <property type="project" value="UniProtKB-KW"/>
</dbReference>
<keyword evidence="2" id="KW-0507">mRNA processing</keyword>
<dbReference type="eggNOG" id="KOG1040">
    <property type="taxonomic scope" value="Eukaryota"/>
</dbReference>
<dbReference type="OrthoDB" id="1914176at2759"/>
<dbReference type="InterPro" id="IPR000571">
    <property type="entry name" value="Znf_CCCH"/>
</dbReference>
<feature type="non-terminal residue" evidence="11">
    <location>
        <position position="105"/>
    </location>
</feature>
<evidence type="ECO:0000256" key="1">
    <source>
        <dbReference type="ARBA" id="ARBA00004123"/>
    </source>
</evidence>
<dbReference type="PANTHER" id="PTHR23102">
    <property type="entry name" value="CLEAVAGE AND POLYADENYLATION SPECIFICITY FACTOR SUBUNIT 4-RELATED"/>
    <property type="match status" value="1"/>
</dbReference>
<organism evidence="12">
    <name type="scientific">Naegleria gruberi</name>
    <name type="common">Amoeba</name>
    <dbReference type="NCBI Taxonomy" id="5762"/>
    <lineage>
        <taxon>Eukaryota</taxon>
        <taxon>Discoba</taxon>
        <taxon>Heterolobosea</taxon>
        <taxon>Tetramitia</taxon>
        <taxon>Eutetramitia</taxon>
        <taxon>Vahlkampfiidae</taxon>
        <taxon>Naegleria</taxon>
    </lineage>
</organism>
<name>D2V3G6_NAEGR</name>
<dbReference type="VEuPathDB" id="AmoebaDB:NAEGRDRAFT_4809"/>
<evidence type="ECO:0000256" key="6">
    <source>
        <dbReference type="ARBA" id="ARBA00022833"/>
    </source>
</evidence>
<protein>
    <submittedName>
        <fullName evidence="11">Predicted protein</fullName>
    </submittedName>
</protein>
<evidence type="ECO:0000313" key="11">
    <source>
        <dbReference type="EMBL" id="EFC48767.1"/>
    </source>
</evidence>
<dbReference type="GO" id="GO:0005634">
    <property type="term" value="C:nucleus"/>
    <property type="evidence" value="ECO:0007669"/>
    <property type="project" value="UniProtKB-SubCell"/>
</dbReference>
<feature type="domain" description="C3H1-type" evidence="10">
    <location>
        <begin position="28"/>
        <end position="55"/>
    </location>
</feature>
<feature type="zinc finger region" description="C3H1-type" evidence="9">
    <location>
        <begin position="1"/>
        <end position="27"/>
    </location>
</feature>
<dbReference type="EMBL" id="GG738850">
    <property type="protein sequence ID" value="EFC48767.1"/>
    <property type="molecule type" value="Genomic_DNA"/>
</dbReference>
<keyword evidence="5 9" id="KW-0863">Zinc-finger</keyword>
<keyword evidence="12" id="KW-1185">Reference proteome</keyword>
<gene>
    <name evidence="11" type="ORF">NAEGRDRAFT_4809</name>
</gene>
<keyword evidence="6 9" id="KW-0862">Zinc</keyword>
<dbReference type="Proteomes" id="UP000006671">
    <property type="component" value="Unassembled WGS sequence"/>
</dbReference>
<keyword evidence="8" id="KW-0539">Nucleus</keyword>
<evidence type="ECO:0000256" key="5">
    <source>
        <dbReference type="ARBA" id="ARBA00022771"/>
    </source>
</evidence>
<feature type="domain" description="C3H1-type" evidence="10">
    <location>
        <begin position="56"/>
        <end position="80"/>
    </location>
</feature>
<dbReference type="InterPro" id="IPR036855">
    <property type="entry name" value="Znf_CCCH_sf"/>
</dbReference>
<feature type="zinc finger region" description="C3H1-type" evidence="9">
    <location>
        <begin position="56"/>
        <end position="80"/>
    </location>
</feature>
<dbReference type="FunFam" id="4.10.1000.10:FF:000017">
    <property type="entry name" value="Cleavage and polyadenylation specificity factor 30 kDa subunit"/>
    <property type="match status" value="1"/>
</dbReference>
<dbReference type="AlphaFoldDB" id="D2V3G6"/>
<dbReference type="RefSeq" id="XP_002681511.1">
    <property type="nucleotide sequence ID" value="XM_002681465.1"/>
</dbReference>
<proteinExistence type="predicted"/>
<feature type="non-terminal residue" evidence="11">
    <location>
        <position position="1"/>
    </location>
</feature>
<sequence length="105" mass="12210">EKEVVCKHWLRGLCKKGDGCEFLHQYKAGKMPECHFFSEYGECSNVECIFLHIKPEDRIKTCPWYERGFCKHGPDCRLKHLRKIACPDYLAGFCAKGPNCKFSHP</sequence>